<dbReference type="Gene3D" id="1.20.120.740">
    <property type="entry name" value="YgfB uncharacterised protein family UPF0149, PF03695"/>
    <property type="match status" value="1"/>
</dbReference>
<protein>
    <recommendedName>
        <fullName evidence="4">YecA family protein</fullName>
    </recommendedName>
</protein>
<dbReference type="SUPFAM" id="SSF101327">
    <property type="entry name" value="YgfB-like"/>
    <property type="match status" value="1"/>
</dbReference>
<proteinExistence type="inferred from homology"/>
<dbReference type="PANTHER" id="PTHR37528">
    <property type="entry name" value="UPF0149 PROTEIN YGFB"/>
    <property type="match status" value="1"/>
</dbReference>
<dbReference type="EMBL" id="PDSG01000002">
    <property type="protein sequence ID" value="PIE20884.1"/>
    <property type="molecule type" value="Genomic_DNA"/>
</dbReference>
<dbReference type="AlphaFoldDB" id="A0A2G6JBR9"/>
<dbReference type="Pfam" id="PF03695">
    <property type="entry name" value="UPF0149"/>
    <property type="match status" value="1"/>
</dbReference>
<organism evidence="2 3">
    <name type="scientific">Neptuniibacter caesariensis</name>
    <dbReference type="NCBI Taxonomy" id="207954"/>
    <lineage>
        <taxon>Bacteria</taxon>
        <taxon>Pseudomonadati</taxon>
        <taxon>Pseudomonadota</taxon>
        <taxon>Gammaproteobacteria</taxon>
        <taxon>Oceanospirillales</taxon>
        <taxon>Oceanospirillaceae</taxon>
        <taxon>Neptuniibacter</taxon>
    </lineage>
</organism>
<gene>
    <name evidence="2" type="ORF">CSA61_00115</name>
</gene>
<dbReference type="InterPro" id="IPR011978">
    <property type="entry name" value="YgfB-like"/>
</dbReference>
<accession>A0A2G6JBR9</accession>
<comment type="caution">
    <text evidence="2">The sequence shown here is derived from an EMBL/GenBank/DDBJ whole genome shotgun (WGS) entry which is preliminary data.</text>
</comment>
<reference evidence="2 3" key="1">
    <citation type="submission" date="2017-10" db="EMBL/GenBank/DDBJ databases">
        <title>Novel microbial diversity and functional potential in the marine mammal oral microbiome.</title>
        <authorList>
            <person name="Dudek N.K."/>
            <person name="Sun C.L."/>
            <person name="Burstein D."/>
            <person name="Kantor R.S."/>
            <person name="Aliaga Goltsman D.S."/>
            <person name="Bik E.M."/>
            <person name="Thomas B.C."/>
            <person name="Banfield J.F."/>
            <person name="Relman D.A."/>
        </authorList>
    </citation>
    <scope>NUCLEOTIDE SEQUENCE [LARGE SCALE GENOMIC DNA]</scope>
    <source>
        <strain evidence="2">DOLJORAL78_49_30</strain>
    </source>
</reference>
<dbReference type="GO" id="GO:0005829">
    <property type="term" value="C:cytosol"/>
    <property type="evidence" value="ECO:0007669"/>
    <property type="project" value="TreeGrafter"/>
</dbReference>
<dbReference type="Proteomes" id="UP000242733">
    <property type="component" value="Unassembled WGS sequence"/>
</dbReference>
<name>A0A2G6JBR9_NEPCE</name>
<sequence length="203" mass="22380">MSVENIPQDLPDFEVVANMLVEEGVGLVSPAELHGLVCGHLAAGARLQPTALIQIACELMDTDALVHESSKVTLVNLYSATAAALESMDLEFQMLLPDDENEISQRAEALGRWCQNFLAGFGLYGKHTDTSLSTEAKETLNDLGQIAQVSAEVEELEENEADLMEVQEYVRMAVLMLFTECNQALEEKKQEFAKAQPENNRLH</sequence>
<dbReference type="PANTHER" id="PTHR37528:SF1">
    <property type="entry name" value="UPF0149 PROTEIN YGFB"/>
    <property type="match status" value="1"/>
</dbReference>
<comment type="similarity">
    <text evidence="1">Belongs to the UPF0149 family.</text>
</comment>
<evidence type="ECO:0000313" key="2">
    <source>
        <dbReference type="EMBL" id="PIE20884.1"/>
    </source>
</evidence>
<evidence type="ECO:0000313" key="3">
    <source>
        <dbReference type="Proteomes" id="UP000242733"/>
    </source>
</evidence>
<evidence type="ECO:0000256" key="1">
    <source>
        <dbReference type="ARBA" id="ARBA00038308"/>
    </source>
</evidence>
<dbReference type="InterPro" id="IPR036255">
    <property type="entry name" value="YgfB-like_sf"/>
</dbReference>
<evidence type="ECO:0008006" key="4">
    <source>
        <dbReference type="Google" id="ProtNLM"/>
    </source>
</evidence>